<dbReference type="GO" id="GO:0000045">
    <property type="term" value="P:autophagosome assembly"/>
    <property type="evidence" value="ECO:0007669"/>
    <property type="project" value="TreeGrafter"/>
</dbReference>
<protein>
    <recommendedName>
        <fullName evidence="12">Cysteine protease</fullName>
        <ecNumber evidence="12">3.4.22.-</ecNumber>
    </recommendedName>
</protein>
<name>A0A7K6IMC5_9CORV</name>
<dbReference type="InterPro" id="IPR038765">
    <property type="entry name" value="Papain-like_cys_pep_sf"/>
</dbReference>
<evidence type="ECO:0000256" key="11">
    <source>
        <dbReference type="ARBA" id="ARBA00029362"/>
    </source>
</evidence>
<accession>A0A7K6IMC5</accession>
<dbReference type="GO" id="GO:0005737">
    <property type="term" value="C:cytoplasm"/>
    <property type="evidence" value="ECO:0007669"/>
    <property type="project" value="UniProtKB-SubCell"/>
</dbReference>
<dbReference type="GO" id="GO:0034727">
    <property type="term" value="P:piecemeal microautophagy of the nucleus"/>
    <property type="evidence" value="ECO:0007669"/>
    <property type="project" value="TreeGrafter"/>
</dbReference>
<feature type="compositionally biased region" description="Pro residues" evidence="13">
    <location>
        <begin position="186"/>
        <end position="195"/>
    </location>
</feature>
<dbReference type="PANTHER" id="PTHR22624">
    <property type="entry name" value="CYSTEINE PROTEASE ATG4"/>
    <property type="match status" value="1"/>
</dbReference>
<dbReference type="Pfam" id="PF03416">
    <property type="entry name" value="Peptidase_C54"/>
    <property type="match status" value="1"/>
</dbReference>
<evidence type="ECO:0000256" key="13">
    <source>
        <dbReference type="SAM" id="MobiDB-lite"/>
    </source>
</evidence>
<dbReference type="AlphaFoldDB" id="A0A7K6IMC5"/>
<reference evidence="15 16" key="1">
    <citation type="submission" date="2019-09" db="EMBL/GenBank/DDBJ databases">
        <title>Bird 10,000 Genomes (B10K) Project - Family phase.</title>
        <authorList>
            <person name="Zhang G."/>
        </authorList>
    </citation>
    <scope>NUCLEOTIDE SEQUENCE [LARGE SCALE GENOMIC DNA]</scope>
    <source>
        <strain evidence="15">B10K-DU-029-43</strain>
        <tissue evidence="15">Heart</tissue>
    </source>
</reference>
<sequence length="219" mass="24202">EELARFRRDFCSRLWLTYPRGFPALPGTPRTTDCGWGCTLRSAQMLLGQGLVLHLLGRDWTWPEALLELEPGGTRRGREPPGRTREPSGRTRPPRDGPRVPREGHGSPRTDTGSPGRTRDPLGQTQDPPGRIQDPPGWTRPPQNGQGPPGVDTGRPKLDTEPPGGTRDPSGQARDPPGKLRDPPGRTRPPPGPPRVPRDAEQRHRAIVSWFSDHPRAPF</sequence>
<comment type="subcellular location">
    <subcellularLocation>
        <location evidence="1 12">Cytoplasm</location>
    </subcellularLocation>
</comment>
<feature type="compositionally biased region" description="Basic and acidic residues" evidence="13">
    <location>
        <begin position="176"/>
        <end position="185"/>
    </location>
</feature>
<dbReference type="GO" id="GO:0000423">
    <property type="term" value="P:mitophagy"/>
    <property type="evidence" value="ECO:0007669"/>
    <property type="project" value="TreeGrafter"/>
</dbReference>
<dbReference type="PANTHER" id="PTHR22624:SF36">
    <property type="entry name" value="CYSTEINE PROTEASE ATG4D"/>
    <property type="match status" value="1"/>
</dbReference>
<proteinExistence type="inferred from homology"/>
<feature type="compositionally biased region" description="Basic and acidic residues" evidence="13">
    <location>
        <begin position="76"/>
        <end position="108"/>
    </location>
</feature>
<dbReference type="EMBL" id="VZRQ01001717">
    <property type="protein sequence ID" value="NWV89180.1"/>
    <property type="molecule type" value="Genomic_DNA"/>
</dbReference>
<dbReference type="GO" id="GO:0019786">
    <property type="term" value="F:protein-phosphatidylethanolamide deconjugating activity"/>
    <property type="evidence" value="ECO:0007669"/>
    <property type="project" value="InterPro"/>
</dbReference>
<evidence type="ECO:0000313" key="15">
    <source>
        <dbReference type="EMBL" id="NWV89180.1"/>
    </source>
</evidence>
<evidence type="ECO:0000256" key="1">
    <source>
        <dbReference type="ARBA" id="ARBA00004496"/>
    </source>
</evidence>
<dbReference type="GO" id="GO:0015031">
    <property type="term" value="P:protein transport"/>
    <property type="evidence" value="ECO:0007669"/>
    <property type="project" value="UniProtKB-KW"/>
</dbReference>
<evidence type="ECO:0000256" key="3">
    <source>
        <dbReference type="ARBA" id="ARBA00022448"/>
    </source>
</evidence>
<keyword evidence="3" id="KW-0813">Transport</keyword>
<feature type="region of interest" description="Disordered" evidence="13">
    <location>
        <begin position="71"/>
        <end position="219"/>
    </location>
</feature>
<comment type="caution">
    <text evidence="15">The sequence shown here is derived from an EMBL/GenBank/DDBJ whole genome shotgun (WGS) entry which is preliminary data.</text>
</comment>
<dbReference type="Proteomes" id="UP000574967">
    <property type="component" value="Unassembled WGS sequence"/>
</dbReference>
<keyword evidence="16" id="KW-1185">Reference proteome</keyword>
<dbReference type="InterPro" id="IPR005078">
    <property type="entry name" value="Peptidase_C54"/>
</dbReference>
<comment type="similarity">
    <text evidence="2 12">Belongs to the peptidase C54 family.</text>
</comment>
<comment type="catalytic activity">
    <reaction evidence="10">
        <text>[protein]-C-terminal L-amino acid-glycyl-phosphatidylserine + H2O = [protein]-C-terminal L-amino acid-glycine + a 1,2-diacyl-sn-glycero-3-phospho-L-serine</text>
        <dbReference type="Rhea" id="RHEA:67576"/>
        <dbReference type="Rhea" id="RHEA-COMP:17324"/>
        <dbReference type="Rhea" id="RHEA-COMP:17326"/>
        <dbReference type="ChEBI" id="CHEBI:15377"/>
        <dbReference type="ChEBI" id="CHEBI:57262"/>
        <dbReference type="ChEBI" id="CHEBI:172940"/>
        <dbReference type="ChEBI" id="CHEBI:172942"/>
    </reaction>
    <physiologicalReaction direction="left-to-right" evidence="10">
        <dbReference type="Rhea" id="RHEA:67577"/>
    </physiologicalReaction>
</comment>
<dbReference type="GO" id="GO:0004197">
    <property type="term" value="F:cysteine-type endopeptidase activity"/>
    <property type="evidence" value="ECO:0007669"/>
    <property type="project" value="TreeGrafter"/>
</dbReference>
<comment type="catalytic activity">
    <reaction evidence="11">
        <text>[protein]-C-terminal L-amino acid-glycyl-phosphatidylethanolamide + H2O = [protein]-C-terminal L-amino acid-glycine + a 1,2-diacyl-sn-glycero-3-phosphoethanolamine</text>
        <dbReference type="Rhea" id="RHEA:67548"/>
        <dbReference type="Rhea" id="RHEA-COMP:17323"/>
        <dbReference type="Rhea" id="RHEA-COMP:17324"/>
        <dbReference type="ChEBI" id="CHEBI:15377"/>
        <dbReference type="ChEBI" id="CHEBI:64612"/>
        <dbReference type="ChEBI" id="CHEBI:172940"/>
        <dbReference type="ChEBI" id="CHEBI:172941"/>
    </reaction>
    <physiologicalReaction direction="left-to-right" evidence="11">
        <dbReference type="Rhea" id="RHEA:67549"/>
    </physiologicalReaction>
</comment>
<evidence type="ECO:0000256" key="8">
    <source>
        <dbReference type="ARBA" id="ARBA00022927"/>
    </source>
</evidence>
<keyword evidence="9 12" id="KW-0072">Autophagy</keyword>
<dbReference type="SUPFAM" id="SSF54001">
    <property type="entry name" value="Cysteine proteinases"/>
    <property type="match status" value="1"/>
</dbReference>
<keyword evidence="4 12" id="KW-0963">Cytoplasm</keyword>
<evidence type="ECO:0000259" key="14">
    <source>
        <dbReference type="Pfam" id="PF03416"/>
    </source>
</evidence>
<feature type="non-terminal residue" evidence="15">
    <location>
        <position position="1"/>
    </location>
</feature>
<evidence type="ECO:0000256" key="4">
    <source>
        <dbReference type="ARBA" id="ARBA00022490"/>
    </source>
</evidence>
<evidence type="ECO:0000256" key="10">
    <source>
        <dbReference type="ARBA" id="ARBA00029289"/>
    </source>
</evidence>
<feature type="non-terminal residue" evidence="15">
    <location>
        <position position="219"/>
    </location>
</feature>
<evidence type="ECO:0000256" key="12">
    <source>
        <dbReference type="RuleBase" id="RU363115"/>
    </source>
</evidence>
<organism evidence="15 16">
    <name type="scientific">Machaerirhynchus nigripectus</name>
    <dbReference type="NCBI Taxonomy" id="1160894"/>
    <lineage>
        <taxon>Eukaryota</taxon>
        <taxon>Metazoa</taxon>
        <taxon>Chordata</taxon>
        <taxon>Craniata</taxon>
        <taxon>Vertebrata</taxon>
        <taxon>Euteleostomi</taxon>
        <taxon>Archelosauria</taxon>
        <taxon>Archosauria</taxon>
        <taxon>Dinosauria</taxon>
        <taxon>Saurischia</taxon>
        <taxon>Theropoda</taxon>
        <taxon>Coelurosauria</taxon>
        <taxon>Aves</taxon>
        <taxon>Neognathae</taxon>
        <taxon>Neoaves</taxon>
        <taxon>Telluraves</taxon>
        <taxon>Australaves</taxon>
        <taxon>Passeriformes</taxon>
        <taxon>Corvoidea</taxon>
        <taxon>Dicruridae</taxon>
        <taxon>Machaerirhynchus</taxon>
    </lineage>
</organism>
<evidence type="ECO:0000256" key="2">
    <source>
        <dbReference type="ARBA" id="ARBA00010958"/>
    </source>
</evidence>
<keyword evidence="5 12" id="KW-0645">Protease</keyword>
<dbReference type="InterPro" id="IPR046792">
    <property type="entry name" value="Peptidase_C54_cat"/>
</dbReference>
<evidence type="ECO:0000256" key="6">
    <source>
        <dbReference type="ARBA" id="ARBA00022801"/>
    </source>
</evidence>
<keyword evidence="8 12" id="KW-0653">Protein transport</keyword>
<evidence type="ECO:0000256" key="7">
    <source>
        <dbReference type="ARBA" id="ARBA00022807"/>
    </source>
</evidence>
<dbReference type="GO" id="GO:0035973">
    <property type="term" value="P:aggrephagy"/>
    <property type="evidence" value="ECO:0007669"/>
    <property type="project" value="TreeGrafter"/>
</dbReference>
<evidence type="ECO:0000313" key="16">
    <source>
        <dbReference type="Proteomes" id="UP000574967"/>
    </source>
</evidence>
<gene>
    <name evidence="15" type="primary">Atg4c_0</name>
    <name evidence="15" type="ORF">MACNIG_R16000</name>
</gene>
<keyword evidence="6 12" id="KW-0378">Hydrolase</keyword>
<evidence type="ECO:0000256" key="9">
    <source>
        <dbReference type="ARBA" id="ARBA00023006"/>
    </source>
</evidence>
<dbReference type="GO" id="GO:0016485">
    <property type="term" value="P:protein processing"/>
    <property type="evidence" value="ECO:0007669"/>
    <property type="project" value="TreeGrafter"/>
</dbReference>
<keyword evidence="7" id="KW-0788">Thiol protease</keyword>
<dbReference type="EC" id="3.4.22.-" evidence="12"/>
<evidence type="ECO:0000256" key="5">
    <source>
        <dbReference type="ARBA" id="ARBA00022670"/>
    </source>
</evidence>
<comment type="function">
    <text evidence="12">Cysteine protease that plays a key role in autophagy by mediating both proteolytic activation and delipidation of ATG8 family proteins.</text>
</comment>
<feature type="domain" description="Peptidase C54 catalytic" evidence="14">
    <location>
        <begin position="5"/>
        <end position="219"/>
    </location>
</feature>